<evidence type="ECO:0000313" key="3">
    <source>
        <dbReference type="EMBL" id="BCK81618.1"/>
    </source>
</evidence>
<feature type="region of interest" description="Disordered" evidence="1">
    <location>
        <begin position="348"/>
        <end position="367"/>
    </location>
</feature>
<keyword evidence="2" id="KW-1133">Transmembrane helix</keyword>
<sequence length="457" mass="49741">MPDIKMRDVVKGTVKVIDKSVVAAERMKDAYVRTKDKAEHDILAAESTPEEYAADRTLTGTGTVVHEAAHGLDKAGRKGMNTTEENISKAKDYFRRRKADLPKKQAQDAMRRVRRSANATQKTIRMVDRSDRTIKQTAKSTGKAAVKTTQKTIKTAEQTAQTTIKTAQAAENAARKSAQMTVKTAQKAKRTAKGTARAAGHGVKAAMKATAAAVKAIISGTKALVAAIVAGGWVAITVILLICLIALLCGSVFGIFFSSEDAGTGMRMQTAVQEINAEYDAKLEAAKRSASYDNMEISGGRAVWKDVLAVYAVKTNTDENDPQEVATMDESKKKILSDIFWEMNSVSSRTESHSEAEVTETDDGNGNIVQTETTVTRTTLYITVSHLMVDEMADRYGFDAEQREYLAELLKNENNSIWAAVLYGIRYSDDQIVTVALSQVGNIGGQPYWSWYGLGGV</sequence>
<dbReference type="EMBL" id="AP023418">
    <property type="protein sequence ID" value="BCK81618.1"/>
    <property type="molecule type" value="Genomic_DNA"/>
</dbReference>
<protein>
    <submittedName>
        <fullName evidence="3">Uncharacterized protein</fullName>
    </submittedName>
</protein>
<feature type="transmembrane region" description="Helical" evidence="2">
    <location>
        <begin position="224"/>
        <end position="257"/>
    </location>
</feature>
<evidence type="ECO:0000256" key="2">
    <source>
        <dbReference type="SAM" id="Phobius"/>
    </source>
</evidence>
<evidence type="ECO:0000313" key="4">
    <source>
        <dbReference type="Proteomes" id="UP000681035"/>
    </source>
</evidence>
<gene>
    <name evidence="3" type="ORF">MM50RIKEN_13810</name>
</gene>
<accession>A0A810PZV5</accession>
<keyword evidence="2" id="KW-0812">Transmembrane</keyword>
<organism evidence="3 4">
    <name type="scientific">Vescimonas coprocola</name>
    <dbReference type="NCBI Taxonomy" id="2714355"/>
    <lineage>
        <taxon>Bacteria</taxon>
        <taxon>Bacillati</taxon>
        <taxon>Bacillota</taxon>
        <taxon>Clostridia</taxon>
        <taxon>Eubacteriales</taxon>
        <taxon>Oscillospiraceae</taxon>
        <taxon>Vescimonas</taxon>
    </lineage>
</organism>
<reference evidence="3" key="1">
    <citation type="submission" date="2020-09" db="EMBL/GenBank/DDBJ databases">
        <title>New species isolated from human feces.</title>
        <authorList>
            <person name="Kitahara M."/>
            <person name="Shigeno Y."/>
            <person name="Shime M."/>
            <person name="Matsumoto Y."/>
            <person name="Nakamura S."/>
            <person name="Motooka D."/>
            <person name="Fukuoka S."/>
            <person name="Nishikawa H."/>
            <person name="Benno Y."/>
        </authorList>
    </citation>
    <scope>NUCLEOTIDE SEQUENCE</scope>
    <source>
        <strain evidence="3">MM50</strain>
    </source>
</reference>
<proteinExistence type="predicted"/>
<dbReference type="AlphaFoldDB" id="A0A810PZV5"/>
<name>A0A810PZV5_9FIRM</name>
<dbReference type="KEGG" id="vcop:MM50RIKEN_13810"/>
<dbReference type="Proteomes" id="UP000681035">
    <property type="component" value="Chromosome"/>
</dbReference>
<keyword evidence="4" id="KW-1185">Reference proteome</keyword>
<keyword evidence="2" id="KW-0472">Membrane</keyword>
<evidence type="ECO:0000256" key="1">
    <source>
        <dbReference type="SAM" id="MobiDB-lite"/>
    </source>
</evidence>